<organism evidence="3 4">
    <name type="scientific">Pseudoruegeria aquimaris</name>
    <dbReference type="NCBI Taxonomy" id="393663"/>
    <lineage>
        <taxon>Bacteria</taxon>
        <taxon>Pseudomonadati</taxon>
        <taxon>Pseudomonadota</taxon>
        <taxon>Alphaproteobacteria</taxon>
        <taxon>Rhodobacterales</taxon>
        <taxon>Roseobacteraceae</taxon>
        <taxon>Pseudoruegeria</taxon>
    </lineage>
</organism>
<keyword evidence="2" id="KW-0812">Transmembrane</keyword>
<sequence>MLTGKQIPAAAIRRVWLDERLTTAQAAAEVGLTRASSPLLRSSIVSLHPVVGASDGKGRLAEPQAQSAPGRSGGVLRAPAATVAACEPSSPRASSSLRAGWGWLIRAARRLDDHWIGDLIGALCLFGMLWIGLVAAMVFE</sequence>
<evidence type="ECO:0000256" key="1">
    <source>
        <dbReference type="SAM" id="MobiDB-lite"/>
    </source>
</evidence>
<dbReference type="AlphaFoldDB" id="A0A1Y5SYK0"/>
<protein>
    <submittedName>
        <fullName evidence="3">Uncharacterized protein</fullName>
    </submittedName>
</protein>
<reference evidence="3 4" key="1">
    <citation type="submission" date="2017-03" db="EMBL/GenBank/DDBJ databases">
        <authorList>
            <person name="Afonso C.L."/>
            <person name="Miller P.J."/>
            <person name="Scott M.A."/>
            <person name="Spackman E."/>
            <person name="Goraichik I."/>
            <person name="Dimitrov K.M."/>
            <person name="Suarez D.L."/>
            <person name="Swayne D.E."/>
        </authorList>
    </citation>
    <scope>NUCLEOTIDE SEQUENCE [LARGE SCALE GENOMIC DNA]</scope>
    <source>
        <strain evidence="3 4">CECT 7680</strain>
    </source>
</reference>
<dbReference type="Proteomes" id="UP000193409">
    <property type="component" value="Unassembled WGS sequence"/>
</dbReference>
<dbReference type="RefSeq" id="WP_085869027.1">
    <property type="nucleotide sequence ID" value="NZ_FWFQ01000017.1"/>
</dbReference>
<accession>A0A1Y5SYK0</accession>
<feature type="transmembrane region" description="Helical" evidence="2">
    <location>
        <begin position="115"/>
        <end position="139"/>
    </location>
</feature>
<feature type="region of interest" description="Disordered" evidence="1">
    <location>
        <begin position="54"/>
        <end position="74"/>
    </location>
</feature>
<keyword evidence="4" id="KW-1185">Reference proteome</keyword>
<proteinExistence type="predicted"/>
<dbReference type="OrthoDB" id="7876554at2"/>
<gene>
    <name evidence="3" type="ORF">PSA7680_02477</name>
</gene>
<keyword evidence="2" id="KW-0472">Membrane</keyword>
<dbReference type="EMBL" id="FWFQ01000017">
    <property type="protein sequence ID" value="SLN48125.1"/>
    <property type="molecule type" value="Genomic_DNA"/>
</dbReference>
<evidence type="ECO:0000313" key="3">
    <source>
        <dbReference type="EMBL" id="SLN48125.1"/>
    </source>
</evidence>
<evidence type="ECO:0000313" key="4">
    <source>
        <dbReference type="Proteomes" id="UP000193409"/>
    </source>
</evidence>
<name>A0A1Y5SYK0_9RHOB</name>
<keyword evidence="2" id="KW-1133">Transmembrane helix</keyword>
<evidence type="ECO:0000256" key="2">
    <source>
        <dbReference type="SAM" id="Phobius"/>
    </source>
</evidence>